<accession>A0ABX7BQ07</accession>
<dbReference type="Proteomes" id="UP000595448">
    <property type="component" value="Chromosome"/>
</dbReference>
<dbReference type="InterPro" id="IPR006119">
    <property type="entry name" value="Resolv_N"/>
</dbReference>
<evidence type="ECO:0000313" key="2">
    <source>
        <dbReference type="EMBL" id="QQQ19337.1"/>
    </source>
</evidence>
<evidence type="ECO:0000259" key="1">
    <source>
        <dbReference type="SMART" id="SM00857"/>
    </source>
</evidence>
<dbReference type="Pfam" id="PF00239">
    <property type="entry name" value="Resolvase"/>
    <property type="match status" value="1"/>
</dbReference>
<gene>
    <name evidence="2" type="ORF">JIP62_04325</name>
</gene>
<proteinExistence type="predicted"/>
<feature type="domain" description="Resolvase/invertase-type recombinase catalytic" evidence="1">
    <location>
        <begin position="11"/>
        <end position="119"/>
    </location>
</feature>
<name>A0ABX7BQ07_9CAUL</name>
<dbReference type="RefSeq" id="WP_201103688.1">
    <property type="nucleotide sequence ID" value="NZ_CP067977.1"/>
</dbReference>
<evidence type="ECO:0000313" key="3">
    <source>
        <dbReference type="Proteomes" id="UP000595448"/>
    </source>
</evidence>
<protein>
    <submittedName>
        <fullName evidence="2">Recombinase family protein</fullName>
    </submittedName>
</protein>
<sequence>MTAAVPADARYAIYVRQQAVKSLQGQIILCRTYGDQQGWAEAGAYQDYQRSGSVVIGRSGLFEMLGAAARREFSILVISDLSQLGCSAADLPGFLMELKYDGVSVHTPAGAAPAESALRRAC</sequence>
<reference evidence="2 3" key="1">
    <citation type="submission" date="2021-01" db="EMBL/GenBank/DDBJ databases">
        <title>Brevundimonas vitis sp. nov., an bacterium isolated from grape (Vitis vinifera).</title>
        <authorList>
            <person name="Jiang L."/>
            <person name="Lee J."/>
        </authorList>
    </citation>
    <scope>NUCLEOTIDE SEQUENCE [LARGE SCALE GENOMIC DNA]</scope>
    <source>
        <strain evidence="2 3">GRTSA-9</strain>
    </source>
</reference>
<keyword evidence="3" id="KW-1185">Reference proteome</keyword>
<dbReference type="SUPFAM" id="SSF53041">
    <property type="entry name" value="Resolvase-like"/>
    <property type="match status" value="1"/>
</dbReference>
<dbReference type="InterPro" id="IPR036162">
    <property type="entry name" value="Resolvase-like_N_sf"/>
</dbReference>
<dbReference type="SMART" id="SM00857">
    <property type="entry name" value="Resolvase"/>
    <property type="match status" value="1"/>
</dbReference>
<organism evidence="2 3">
    <name type="scientific">Brevundimonas vitisensis</name>
    <dbReference type="NCBI Taxonomy" id="2800818"/>
    <lineage>
        <taxon>Bacteria</taxon>
        <taxon>Pseudomonadati</taxon>
        <taxon>Pseudomonadota</taxon>
        <taxon>Alphaproteobacteria</taxon>
        <taxon>Caulobacterales</taxon>
        <taxon>Caulobacteraceae</taxon>
        <taxon>Brevundimonas</taxon>
    </lineage>
</organism>
<dbReference type="EMBL" id="CP067977">
    <property type="protein sequence ID" value="QQQ19337.1"/>
    <property type="molecule type" value="Genomic_DNA"/>
</dbReference>
<dbReference type="Gene3D" id="3.40.50.1390">
    <property type="entry name" value="Resolvase, N-terminal catalytic domain"/>
    <property type="match status" value="1"/>
</dbReference>